<accession>A0A1C7LR24</accession>
<dbReference type="EMBL" id="LUGG01000025">
    <property type="protein sequence ID" value="OBZ67038.1"/>
    <property type="molecule type" value="Genomic_DNA"/>
</dbReference>
<reference evidence="1 2" key="1">
    <citation type="submission" date="2016-03" db="EMBL/GenBank/DDBJ databases">
        <title>Whole genome sequencing of Grifola frondosa 9006-11.</title>
        <authorList>
            <person name="Min B."/>
            <person name="Park H."/>
            <person name="Kim J.-G."/>
            <person name="Cho H."/>
            <person name="Oh Y.-L."/>
            <person name="Kong W.-S."/>
            <person name="Choi I.-G."/>
        </authorList>
    </citation>
    <scope>NUCLEOTIDE SEQUENCE [LARGE SCALE GENOMIC DNA]</scope>
    <source>
        <strain evidence="1 2">9006-11</strain>
    </source>
</reference>
<evidence type="ECO:0000313" key="2">
    <source>
        <dbReference type="Proteomes" id="UP000092993"/>
    </source>
</evidence>
<evidence type="ECO:0000313" key="1">
    <source>
        <dbReference type="EMBL" id="OBZ67038.1"/>
    </source>
</evidence>
<dbReference type="Proteomes" id="UP000092993">
    <property type="component" value="Unassembled WGS sequence"/>
</dbReference>
<protein>
    <submittedName>
        <fullName evidence="1">Uncharacterized protein</fullName>
    </submittedName>
</protein>
<proteinExistence type="predicted"/>
<comment type="caution">
    <text evidence="1">The sequence shown here is derived from an EMBL/GenBank/DDBJ whole genome shotgun (WGS) entry which is preliminary data.</text>
</comment>
<keyword evidence="2" id="KW-1185">Reference proteome</keyword>
<organism evidence="1 2">
    <name type="scientific">Grifola frondosa</name>
    <name type="common">Maitake</name>
    <name type="synonym">Polyporus frondosus</name>
    <dbReference type="NCBI Taxonomy" id="5627"/>
    <lineage>
        <taxon>Eukaryota</taxon>
        <taxon>Fungi</taxon>
        <taxon>Dikarya</taxon>
        <taxon>Basidiomycota</taxon>
        <taxon>Agaricomycotina</taxon>
        <taxon>Agaricomycetes</taxon>
        <taxon>Polyporales</taxon>
        <taxon>Grifolaceae</taxon>
        <taxon>Grifola</taxon>
    </lineage>
</organism>
<name>A0A1C7LR24_GRIFR</name>
<sequence length="359" mass="40413">MAHGPGDASILSAAELGARIPMRLDCRKRLESRPVVGTQRVPILGSDLATFPYICGKTKSCQHLVFMFNAPKANHLSFPHAVKFQQFVSSAVHGQHSENEGGASYSRPHSPSISNLRLSLSTYYPDSLPLSRILGIIGLVLALIERHLPSTKVEVLEKAMGQIHTLLHATVEEGTLDKDFVDLISLRLSRLTSRTDTLSVRAHAAITIWRQCLEMCRGFPADSLLFILKRKLSEPQSFFRKQKRGAGQTWDRAPYLVYQGLHMVHAKFAWKHHQSRLGLYRLSTKLRKQTISIRNIILFQVSVVYRLNQSHVRSHRPESPHYYCGIPQILTYLLDTKVVDGAPPGLFVFSLRDGRLPLV</sequence>
<dbReference type="AlphaFoldDB" id="A0A1C7LR24"/>
<gene>
    <name evidence="1" type="ORF">A0H81_12866</name>
</gene>